<reference evidence="3" key="1">
    <citation type="submission" date="2022-03" db="EMBL/GenBank/DDBJ databases">
        <authorList>
            <person name="Woo C.Y."/>
        </authorList>
    </citation>
    <scope>NUCLEOTIDE SEQUENCE</scope>
    <source>
        <strain evidence="3">CYS-02</strain>
    </source>
</reference>
<feature type="signal peptide" evidence="2">
    <location>
        <begin position="1"/>
        <end position="22"/>
    </location>
</feature>
<dbReference type="AlphaFoldDB" id="A0A9X1VUP2"/>
<dbReference type="RefSeq" id="WP_243304208.1">
    <property type="nucleotide sequence ID" value="NZ_JALGBI010000001.1"/>
</dbReference>
<feature type="chain" id="PRO_5040754583" evidence="2">
    <location>
        <begin position="23"/>
        <end position="324"/>
    </location>
</feature>
<protein>
    <submittedName>
        <fullName evidence="3">Tripartite tricarboxylate transporter substrate binding protein</fullName>
    </submittedName>
</protein>
<dbReference type="PIRSF" id="PIRSF017082">
    <property type="entry name" value="YflP"/>
    <property type="match status" value="1"/>
</dbReference>
<dbReference type="PANTHER" id="PTHR42928">
    <property type="entry name" value="TRICARBOXYLATE-BINDING PROTEIN"/>
    <property type="match status" value="1"/>
</dbReference>
<evidence type="ECO:0000313" key="4">
    <source>
        <dbReference type="Proteomes" id="UP001139447"/>
    </source>
</evidence>
<comment type="caution">
    <text evidence="3">The sequence shown here is derived from an EMBL/GenBank/DDBJ whole genome shotgun (WGS) entry which is preliminary data.</text>
</comment>
<organism evidence="3 4">
    <name type="scientific">Variovorax terrae</name>
    <dbReference type="NCBI Taxonomy" id="2923278"/>
    <lineage>
        <taxon>Bacteria</taxon>
        <taxon>Pseudomonadati</taxon>
        <taxon>Pseudomonadota</taxon>
        <taxon>Betaproteobacteria</taxon>
        <taxon>Burkholderiales</taxon>
        <taxon>Comamonadaceae</taxon>
        <taxon>Variovorax</taxon>
    </lineage>
</organism>
<dbReference type="InterPro" id="IPR005064">
    <property type="entry name" value="BUG"/>
</dbReference>
<name>A0A9X1VUP2_9BURK</name>
<comment type="similarity">
    <text evidence="1">Belongs to the UPF0065 (bug) family.</text>
</comment>
<dbReference type="Pfam" id="PF03401">
    <property type="entry name" value="TctC"/>
    <property type="match status" value="1"/>
</dbReference>
<dbReference type="Gene3D" id="3.40.190.10">
    <property type="entry name" value="Periplasmic binding protein-like II"/>
    <property type="match status" value="1"/>
</dbReference>
<sequence length="324" mass="35313">MKKMMKAVWFVALAALSPLAFSQTAPPQAPCPDKNVMYWQAFPPGGESDLSARHQQLVLKKKCPSVETIIQYKAGAGGALMWTQMNQLPGDGVNVVGVNLPHIVFQPIEGQVQYKTADVTPVFWFHFTPDILVVPAQSPIKNFQDFIKAAKASPGKLSLGGSGQFSANHAAHERLNAAFGIKTVYIPFKGTGDMATSVMGAQVDGAMTYTPFAITNKERVRPLAVAMDMRHPLMPDVPTFKELGVDWVDGAYRGIGVSKSTPPEARKRLSDLWRGLNTDAEMRDLAARNGFELVNIGLEEMDAFMANKTKLYTEGAARMGLGKK</sequence>
<evidence type="ECO:0000256" key="1">
    <source>
        <dbReference type="ARBA" id="ARBA00006987"/>
    </source>
</evidence>
<keyword evidence="2" id="KW-0732">Signal</keyword>
<gene>
    <name evidence="3" type="ORF">MMF98_03055</name>
</gene>
<keyword evidence="4" id="KW-1185">Reference proteome</keyword>
<dbReference type="Proteomes" id="UP001139447">
    <property type="component" value="Unassembled WGS sequence"/>
</dbReference>
<dbReference type="EMBL" id="JALGBI010000001">
    <property type="protein sequence ID" value="MCJ0762182.1"/>
    <property type="molecule type" value="Genomic_DNA"/>
</dbReference>
<evidence type="ECO:0000256" key="2">
    <source>
        <dbReference type="SAM" id="SignalP"/>
    </source>
</evidence>
<dbReference type="CDD" id="cd07012">
    <property type="entry name" value="PBP2_Bug_TTT"/>
    <property type="match status" value="1"/>
</dbReference>
<evidence type="ECO:0000313" key="3">
    <source>
        <dbReference type="EMBL" id="MCJ0762182.1"/>
    </source>
</evidence>
<proteinExistence type="inferred from homology"/>
<accession>A0A9X1VUP2</accession>
<dbReference type="SUPFAM" id="SSF53850">
    <property type="entry name" value="Periplasmic binding protein-like II"/>
    <property type="match status" value="1"/>
</dbReference>
<dbReference type="Gene3D" id="3.40.190.150">
    <property type="entry name" value="Bordetella uptake gene, domain 1"/>
    <property type="match status" value="1"/>
</dbReference>
<dbReference type="InterPro" id="IPR042100">
    <property type="entry name" value="Bug_dom1"/>
</dbReference>
<dbReference type="PANTHER" id="PTHR42928:SF5">
    <property type="entry name" value="BLR1237 PROTEIN"/>
    <property type="match status" value="1"/>
</dbReference>